<comment type="similarity">
    <text evidence="1">Belongs to the HupH/HyaF family.</text>
</comment>
<dbReference type="InterPro" id="IPR038527">
    <property type="entry name" value="HupH_C_sf"/>
</dbReference>
<proteinExistence type="inferred from homology"/>
<evidence type="ECO:0000313" key="4">
    <source>
        <dbReference type="Proteomes" id="UP000198866"/>
    </source>
</evidence>
<dbReference type="Proteomes" id="UP000198866">
    <property type="component" value="Unassembled WGS sequence"/>
</dbReference>
<dbReference type="OrthoDB" id="6560677at2"/>
<feature type="domain" description="HupH hydrogenase expression protein C-terminal" evidence="2">
    <location>
        <begin position="171"/>
        <end position="289"/>
    </location>
</feature>
<dbReference type="Gene3D" id="3.30.1370.140">
    <property type="entry name" value="HupH hydrogenase expression protein, C-terminal domain"/>
    <property type="match status" value="2"/>
</dbReference>
<dbReference type="EMBL" id="FNYE01000052">
    <property type="protein sequence ID" value="SEK11489.1"/>
    <property type="molecule type" value="Genomic_DNA"/>
</dbReference>
<protein>
    <submittedName>
        <fullName evidence="3">Hydrogenase-1 operon protein HyaF</fullName>
    </submittedName>
</protein>
<dbReference type="InterPro" id="IPR006894">
    <property type="entry name" value="HupH_Hydgase_express_prot_C"/>
</dbReference>
<keyword evidence="4" id="KW-1185">Reference proteome</keyword>
<feature type="domain" description="HupH hydrogenase expression protein C-terminal" evidence="2">
    <location>
        <begin position="80"/>
        <end position="150"/>
    </location>
</feature>
<gene>
    <name evidence="3" type="ORF">SAMN05192539_105224</name>
</gene>
<dbReference type="RefSeq" id="WP_090873591.1">
    <property type="nucleotide sequence ID" value="NZ_FNYE01000052.1"/>
</dbReference>
<evidence type="ECO:0000259" key="2">
    <source>
        <dbReference type="Pfam" id="PF04809"/>
    </source>
</evidence>
<dbReference type="Pfam" id="PF04809">
    <property type="entry name" value="HupH_C"/>
    <property type="match status" value="2"/>
</dbReference>
<dbReference type="AlphaFoldDB" id="A0A1H7EC64"/>
<sequence>MSRPFPVSIIRAAGPGSLPEPDNWSCLPLPSTSELWRTTATPEHGAGDVLALLRAMVTALDGNPSPAHPLVFRVGTLGADVHRLLAQIMGEGEVSARVVSSRGARAHAGALVRIQECRYPGIWRIIVDSANGVRIDDRIEIGAIPAAILYEARHSGTTQGTIPDTSSHKLTSAPSIASEIAAAQARAVSRRGAGSHVINFSLLPVTPADVAWLDNMLGAGTVSIFSTGYCKCTVIATTWRHVWRVRYFDGSNKVLLDTLDIALIPEMVIAAAEDLMDSLRHLREIVKWLEED</sequence>
<name>A0A1H7EC64_9BURK</name>
<evidence type="ECO:0000256" key="1">
    <source>
        <dbReference type="ARBA" id="ARBA00010832"/>
    </source>
</evidence>
<evidence type="ECO:0000313" key="3">
    <source>
        <dbReference type="EMBL" id="SEK11489.1"/>
    </source>
</evidence>
<reference evidence="4" key="1">
    <citation type="submission" date="2016-10" db="EMBL/GenBank/DDBJ databases">
        <authorList>
            <person name="Varghese N."/>
            <person name="Submissions S."/>
        </authorList>
    </citation>
    <scope>NUCLEOTIDE SEQUENCE [LARGE SCALE GENOMIC DNA]</scope>
    <source>
        <strain evidence="4">LMG 26031</strain>
    </source>
</reference>
<organism evidence="3 4">
    <name type="scientific">Paraburkholderia diazotrophica</name>
    <dbReference type="NCBI Taxonomy" id="667676"/>
    <lineage>
        <taxon>Bacteria</taxon>
        <taxon>Pseudomonadati</taxon>
        <taxon>Pseudomonadota</taxon>
        <taxon>Betaproteobacteria</taxon>
        <taxon>Burkholderiales</taxon>
        <taxon>Burkholderiaceae</taxon>
        <taxon>Paraburkholderia</taxon>
    </lineage>
</organism>
<accession>A0A1H7EC64</accession>
<dbReference type="STRING" id="667676.SAMN05192539_105224"/>